<dbReference type="PROSITE" id="PS51257">
    <property type="entry name" value="PROKAR_LIPOPROTEIN"/>
    <property type="match status" value="1"/>
</dbReference>
<proteinExistence type="predicted"/>
<reference evidence="1" key="1">
    <citation type="submission" date="2023-05" db="EMBL/GenBank/DDBJ databases">
        <authorList>
            <person name="Zhang X."/>
        </authorList>
    </citation>
    <scope>NUCLEOTIDE SEQUENCE</scope>
    <source>
        <strain evidence="1">BD1B2-1</strain>
    </source>
</reference>
<accession>A0AAE3R5K3</accession>
<protein>
    <submittedName>
        <fullName evidence="1">Uncharacterized protein</fullName>
    </submittedName>
</protein>
<gene>
    <name evidence="1" type="ORF">QNI22_14145</name>
</gene>
<dbReference type="RefSeq" id="WP_314511451.1">
    <property type="nucleotide sequence ID" value="NZ_JASJOU010000004.1"/>
</dbReference>
<organism evidence="1 2">
    <name type="scientific">Xanthocytophaga agilis</name>
    <dbReference type="NCBI Taxonomy" id="3048010"/>
    <lineage>
        <taxon>Bacteria</taxon>
        <taxon>Pseudomonadati</taxon>
        <taxon>Bacteroidota</taxon>
        <taxon>Cytophagia</taxon>
        <taxon>Cytophagales</taxon>
        <taxon>Rhodocytophagaceae</taxon>
        <taxon>Xanthocytophaga</taxon>
    </lineage>
</organism>
<dbReference type="Proteomes" id="UP001232063">
    <property type="component" value="Unassembled WGS sequence"/>
</dbReference>
<comment type="caution">
    <text evidence="1">The sequence shown here is derived from an EMBL/GenBank/DDBJ whole genome shotgun (WGS) entry which is preliminary data.</text>
</comment>
<dbReference type="AlphaFoldDB" id="A0AAE3R5K3"/>
<evidence type="ECO:0000313" key="1">
    <source>
        <dbReference type="EMBL" id="MDJ1501804.1"/>
    </source>
</evidence>
<keyword evidence="2" id="KW-1185">Reference proteome</keyword>
<sequence>MKNLFSAFLLLLISCSTNTPKTPSQELTISANEFSGSWSLCKSGNDTIETCYNVCSKFVFTTNYTGKFIPPSNIPINFQYKIKNNTIIFNVKDSENESFFFKEHVFHYGKTLRHGIEYMGLTPVKRNFTYYLAKSAEK</sequence>
<evidence type="ECO:0000313" key="2">
    <source>
        <dbReference type="Proteomes" id="UP001232063"/>
    </source>
</evidence>
<dbReference type="EMBL" id="JASJOU010000004">
    <property type="protein sequence ID" value="MDJ1501804.1"/>
    <property type="molecule type" value="Genomic_DNA"/>
</dbReference>
<name>A0AAE3R5K3_9BACT</name>